<evidence type="ECO:0000313" key="2">
    <source>
        <dbReference type="Proteomes" id="UP000027442"/>
    </source>
</evidence>
<proteinExistence type="predicted"/>
<gene>
    <name evidence="1" type="ORF">HMPREF1991_03195</name>
</gene>
<dbReference type="Proteomes" id="UP000027442">
    <property type="component" value="Unassembled WGS sequence"/>
</dbReference>
<accession>A0A069QCY8</accession>
<organism evidence="1 2">
    <name type="scientific">Hoylesella loescheii DSM 19665 = JCM 12249 = ATCC 15930</name>
    <dbReference type="NCBI Taxonomy" id="1122985"/>
    <lineage>
        <taxon>Bacteria</taxon>
        <taxon>Pseudomonadati</taxon>
        <taxon>Bacteroidota</taxon>
        <taxon>Bacteroidia</taxon>
        <taxon>Bacteroidales</taxon>
        <taxon>Prevotellaceae</taxon>
        <taxon>Hoylesella</taxon>
    </lineage>
</organism>
<dbReference type="PATRIC" id="fig|1122985.7.peg.3312"/>
<dbReference type="HOGENOM" id="CLU_3274537_0_0_10"/>
<keyword evidence="2" id="KW-1185">Reference proteome</keyword>
<dbReference type="AlphaFoldDB" id="A0A069QCY8"/>
<name>A0A069QCY8_HOYLO</name>
<protein>
    <submittedName>
        <fullName evidence="1">Uncharacterized protein</fullName>
    </submittedName>
</protein>
<comment type="caution">
    <text evidence="1">The sequence shown here is derived from an EMBL/GenBank/DDBJ whole genome shotgun (WGS) entry which is preliminary data.</text>
</comment>
<dbReference type="EMBL" id="JNGW01000140">
    <property type="protein sequence ID" value="KDR50753.1"/>
    <property type="molecule type" value="Genomic_DNA"/>
</dbReference>
<evidence type="ECO:0000313" key="1">
    <source>
        <dbReference type="EMBL" id="KDR50753.1"/>
    </source>
</evidence>
<sequence>MFHRKMAMFFFYDTTNDSVIKIEDWRKSVQKKLSRNQNVYK</sequence>
<reference evidence="1 2" key="1">
    <citation type="submission" date="2013-08" db="EMBL/GenBank/DDBJ databases">
        <authorList>
            <person name="Weinstock G."/>
            <person name="Sodergren E."/>
            <person name="Wylie T."/>
            <person name="Fulton L."/>
            <person name="Fulton R."/>
            <person name="Fronick C."/>
            <person name="O'Laughlin M."/>
            <person name="Godfrey J."/>
            <person name="Miner T."/>
            <person name="Herter B."/>
            <person name="Appelbaum E."/>
            <person name="Cordes M."/>
            <person name="Lek S."/>
            <person name="Wollam A."/>
            <person name="Pepin K.H."/>
            <person name="Palsikar V.B."/>
            <person name="Mitreva M."/>
            <person name="Wilson R.K."/>
        </authorList>
    </citation>
    <scope>NUCLEOTIDE SEQUENCE [LARGE SCALE GENOMIC DNA]</scope>
    <source>
        <strain evidence="1 2">ATCC 15930</strain>
    </source>
</reference>